<keyword evidence="1" id="KW-0732">Signal</keyword>
<protein>
    <submittedName>
        <fullName evidence="2">Uncharacterized protein</fullName>
    </submittedName>
</protein>
<dbReference type="PROSITE" id="PS51257">
    <property type="entry name" value="PROKAR_LIPOPROTEIN"/>
    <property type="match status" value="1"/>
</dbReference>
<feature type="chain" id="PRO_5013581012" evidence="1">
    <location>
        <begin position="27"/>
        <end position="116"/>
    </location>
</feature>
<evidence type="ECO:0000313" key="3">
    <source>
        <dbReference type="Proteomes" id="UP000230935"/>
    </source>
</evidence>
<name>A0A2H0W054_9BACT</name>
<dbReference type="EMBL" id="PEZZ01000038">
    <property type="protein sequence ID" value="PIS04732.1"/>
    <property type="molecule type" value="Genomic_DNA"/>
</dbReference>
<evidence type="ECO:0000313" key="2">
    <source>
        <dbReference type="EMBL" id="PIS04732.1"/>
    </source>
</evidence>
<accession>A0A2H0W054</accession>
<organism evidence="2 3">
    <name type="scientific">Candidatus Buchananbacteria bacterium CG10_big_fil_rev_8_21_14_0_10_42_9</name>
    <dbReference type="NCBI Taxonomy" id="1974526"/>
    <lineage>
        <taxon>Bacteria</taxon>
        <taxon>Candidatus Buchananiibacteriota</taxon>
    </lineage>
</organism>
<dbReference type="AlphaFoldDB" id="A0A2H0W054"/>
<comment type="caution">
    <text evidence="2">The sequence shown here is derived from an EMBL/GenBank/DDBJ whole genome shotgun (WGS) entry which is preliminary data.</text>
</comment>
<dbReference type="Proteomes" id="UP000230935">
    <property type="component" value="Unassembled WGS sequence"/>
</dbReference>
<evidence type="ECO:0000256" key="1">
    <source>
        <dbReference type="SAM" id="SignalP"/>
    </source>
</evidence>
<feature type="signal peptide" evidence="1">
    <location>
        <begin position="1"/>
        <end position="26"/>
    </location>
</feature>
<sequence length="116" mass="12701">MSKPQFILLSFLVVLSGCSLIFSSNTSPVNESPTNQSIDISTKNVDPVQKIEPDWQKVNSNSIPQAASAFSLSLSIPKNWAVESVPAIEAINFYDPQAPGENNLDKSQNIFTLFSR</sequence>
<gene>
    <name evidence="2" type="ORF">COT81_04920</name>
</gene>
<proteinExistence type="predicted"/>
<reference evidence="3" key="1">
    <citation type="submission" date="2017-09" db="EMBL/GenBank/DDBJ databases">
        <title>Depth-based differentiation of microbial function through sediment-hosted aquifers and enrichment of novel symbionts in the deep terrestrial subsurface.</title>
        <authorList>
            <person name="Probst A.J."/>
            <person name="Ladd B."/>
            <person name="Jarett J.K."/>
            <person name="Geller-Mcgrath D.E."/>
            <person name="Sieber C.M.K."/>
            <person name="Emerson J.B."/>
            <person name="Anantharaman K."/>
            <person name="Thomas B.C."/>
            <person name="Malmstrom R."/>
            <person name="Stieglmeier M."/>
            <person name="Klingl A."/>
            <person name="Woyke T."/>
            <person name="Ryan C.M."/>
            <person name="Banfield J.F."/>
        </authorList>
    </citation>
    <scope>NUCLEOTIDE SEQUENCE [LARGE SCALE GENOMIC DNA]</scope>
</reference>